<feature type="region of interest" description="Disordered" evidence="1">
    <location>
        <begin position="95"/>
        <end position="115"/>
    </location>
</feature>
<feature type="compositionally biased region" description="Polar residues" evidence="1">
    <location>
        <begin position="95"/>
        <end position="104"/>
    </location>
</feature>
<feature type="compositionally biased region" description="Basic and acidic residues" evidence="1">
    <location>
        <begin position="106"/>
        <end position="115"/>
    </location>
</feature>
<dbReference type="RefSeq" id="NP_818584.1">
    <property type="nucleotide sequence ID" value="NC_004689.1"/>
</dbReference>
<sequence>MSRPMQSTTLRAPIPEQDEEGRAIYLALLERQNLMLCRENIRLRACLERATGQAWDSSNLADPTNEQLDEMVAQDIARGLRMTVEDARILVQQNKAMANPTQVETPEDRAPSPDA</sequence>
<name>Q856C6_9CAUD</name>
<dbReference type="OrthoDB" id="34534at10239"/>
<dbReference type="Proteomes" id="UP000000731">
    <property type="component" value="Segment"/>
</dbReference>
<reference evidence="2 3" key="1">
    <citation type="journal article" date="2003" name="Cell">
        <title>Origins of highly mosaic mycobacteriophage genomes.</title>
        <authorList>
            <person name="Pedulla M.L."/>
            <person name="Ford M.E."/>
            <person name="Houtz J.M."/>
            <person name="Karthikeyan T."/>
            <person name="Wadsworth C."/>
            <person name="Lewis J.A."/>
            <person name="Jacobs-Sera D."/>
            <person name="Falbo J."/>
            <person name="Gross J."/>
            <person name="Pannunzio N.R."/>
            <person name="Brucker W."/>
            <person name="Kumar V."/>
            <person name="Kandasamy J."/>
            <person name="Keenan L."/>
            <person name="Bardarov S."/>
            <person name="Kriakov J."/>
            <person name="Lawrence J.G."/>
            <person name="Jacobs W.R. Jr."/>
            <person name="Hendrix R.W."/>
            <person name="Hatfull G.F."/>
        </authorList>
    </citation>
    <scope>NUCLEOTIDE SEQUENCE</scope>
</reference>
<dbReference type="KEGG" id="vg:1260251"/>
<accession>Q856C6</accession>
<proteinExistence type="predicted"/>
<organism evidence="2 3">
    <name type="scientific">Mycobacterium phage Barnyard</name>
    <dbReference type="NCBI Taxonomy" id="205880"/>
    <lineage>
        <taxon>Viruses</taxon>
        <taxon>Duplodnaviria</taxon>
        <taxon>Heunggongvirae</taxon>
        <taxon>Uroviricota</taxon>
        <taxon>Caudoviricetes</taxon>
        <taxon>Barnyardvirus</taxon>
        <taxon>Barnyardvirus barnyard</taxon>
    </lineage>
</organism>
<protein>
    <submittedName>
        <fullName evidence="2">Uncharacterized protein</fullName>
    </submittedName>
</protein>
<evidence type="ECO:0000313" key="2">
    <source>
        <dbReference type="EMBL" id="AAN02100.1"/>
    </source>
</evidence>
<dbReference type="EMBL" id="AY129339">
    <property type="protein sequence ID" value="AAN02100.1"/>
    <property type="molecule type" value="Genomic_DNA"/>
</dbReference>
<gene>
    <name evidence="2" type="primary">46</name>
    <name evidence="2" type="ORF">PBI_BARNYARD_46</name>
</gene>
<evidence type="ECO:0000256" key="1">
    <source>
        <dbReference type="SAM" id="MobiDB-lite"/>
    </source>
</evidence>
<evidence type="ECO:0000313" key="3">
    <source>
        <dbReference type="Proteomes" id="UP000000731"/>
    </source>
</evidence>
<keyword evidence="3" id="KW-1185">Reference proteome</keyword>